<dbReference type="InterPro" id="IPR023829">
    <property type="entry name" value="PGA_PgaD"/>
</dbReference>
<feature type="transmembrane region" description="Helical" evidence="1">
    <location>
        <begin position="21"/>
        <end position="54"/>
    </location>
</feature>
<dbReference type="AlphaFoldDB" id="A0A395G7Z9"/>
<dbReference type="Proteomes" id="UP000229523">
    <property type="component" value="Unassembled WGS sequence"/>
</dbReference>
<keyword evidence="1" id="KW-0472">Membrane</keyword>
<name>A0A395G7Z9_9STAP</name>
<accession>A0A395G7Z9</accession>
<evidence type="ECO:0000313" key="3">
    <source>
        <dbReference type="Proteomes" id="UP000229523"/>
    </source>
</evidence>
<protein>
    <recommendedName>
        <fullName evidence="4">Poly-beta-1,6-N-acetyl-D-glucosamine biosynthesis protein PgaD</fullName>
    </recommendedName>
</protein>
<evidence type="ECO:0000256" key="1">
    <source>
        <dbReference type="SAM" id="Phobius"/>
    </source>
</evidence>
<reference evidence="2 3" key="1">
    <citation type="journal article" date="2018" name="Front. Microbiol.">
        <title>Description and Comparative Genomics of Macrococcus caseolyticus subsp. hominis subsp. nov., Macrococcus goetzii sp. nov., Macrococcus epidermidis sp. nov., and Macrococcus bohemicus sp. nov., Novel Macrococci From Human Clinical Material With Virulence Potential and Suspected Uptake of Foreign DNA by Natural Transformation.</title>
        <authorList>
            <person name="Maslanova I."/>
            <person name="Wertheimer Z."/>
            <person name="Sedlacek I."/>
            <person name="Svec P."/>
            <person name="Indrakova A."/>
            <person name="Kovarovic V."/>
            <person name="Schumann P."/>
            <person name="Sproer C."/>
            <person name="Kralova S."/>
            <person name="Sedo O."/>
            <person name="Kristofova L."/>
            <person name="Vrbovska V."/>
            <person name="Fuzik T."/>
            <person name="Petras P."/>
            <person name="Zdrahal Z."/>
            <person name="Ruzickova V."/>
            <person name="Doskar J."/>
            <person name="Pantucek R."/>
        </authorList>
    </citation>
    <scope>NUCLEOTIDE SEQUENCE [LARGE SCALE GENOMIC DNA]</scope>
    <source>
        <strain evidence="2 3">CCM 4927</strain>
    </source>
</reference>
<keyword evidence="3" id="KW-1185">Reference proteome</keyword>
<feature type="transmembrane region" description="Helical" evidence="1">
    <location>
        <begin position="74"/>
        <end position="95"/>
    </location>
</feature>
<evidence type="ECO:0000313" key="2">
    <source>
        <dbReference type="EMBL" id="RAI79918.1"/>
    </source>
</evidence>
<comment type="caution">
    <text evidence="2">The sequence shown here is derived from an EMBL/GenBank/DDBJ whole genome shotgun (WGS) entry which is preliminary data.</text>
</comment>
<evidence type="ECO:0008006" key="4">
    <source>
        <dbReference type="Google" id="ProtNLM"/>
    </source>
</evidence>
<organism evidence="2 3">
    <name type="scientific">Macrococcoides goetzii</name>
    <dbReference type="NCBI Taxonomy" id="1891097"/>
    <lineage>
        <taxon>Bacteria</taxon>
        <taxon>Bacillati</taxon>
        <taxon>Bacillota</taxon>
        <taxon>Bacilli</taxon>
        <taxon>Bacillales</taxon>
        <taxon>Staphylococcaceae</taxon>
        <taxon>Macrococcoides</taxon>
    </lineage>
</organism>
<dbReference type="Pfam" id="PF13994">
    <property type="entry name" value="PgaD"/>
    <property type="match status" value="1"/>
</dbReference>
<keyword evidence="1" id="KW-1133">Transmembrane helix</keyword>
<keyword evidence="1" id="KW-0812">Transmembrane</keyword>
<dbReference type="RefSeq" id="WP_117946023.1">
    <property type="nucleotide sequence ID" value="NZ_MJBI02000005.1"/>
</dbReference>
<proteinExistence type="predicted"/>
<dbReference type="EMBL" id="MJBI02000005">
    <property type="protein sequence ID" value="RAI79918.1"/>
    <property type="molecule type" value="Genomic_DNA"/>
</dbReference>
<sequence>MVKSRSRQQRDQMIIRTKKNPLLEAILHLFSFLLWIYVIYALLFFISSIIYLPIDIINVVKLILNLRNGDIIDFLQFVGTFTLIITGLLYGWALYNKLRYGRLNRRKYPGPATKESMLALNYIDEKTYDLLQDAKDITFETNPIQDDKVK</sequence>
<gene>
    <name evidence="2" type="ORF">BFS35_010715</name>
</gene>